<comment type="caution">
    <text evidence="2">The sequence shown here is derived from an EMBL/GenBank/DDBJ whole genome shotgun (WGS) entry which is preliminary data.</text>
</comment>
<dbReference type="Proteomes" id="UP000663970">
    <property type="component" value="Unassembled WGS sequence"/>
</dbReference>
<keyword evidence="1" id="KW-0472">Membrane</keyword>
<proteinExistence type="predicted"/>
<dbReference type="RefSeq" id="WP_206934976.1">
    <property type="nucleotide sequence ID" value="NZ_JAEKJY010000004.1"/>
</dbReference>
<evidence type="ECO:0000313" key="2">
    <source>
        <dbReference type="EMBL" id="MBN8236488.1"/>
    </source>
</evidence>
<keyword evidence="1" id="KW-1133">Transmembrane helix</keyword>
<keyword evidence="3" id="KW-1185">Reference proteome</keyword>
<protein>
    <submittedName>
        <fullName evidence="2">Uncharacterized protein</fullName>
    </submittedName>
</protein>
<accession>A0ABS3DYP4</accession>
<sequence>MIYAYLSPLFLIVCIFVSTLFVVDWLSKMLIYGFLVNLIFLPWLLLYRYEDKDTQEGKRNAGEETNSQ</sequence>
<keyword evidence="1" id="KW-0812">Transmembrane</keyword>
<feature type="transmembrane region" description="Helical" evidence="1">
    <location>
        <begin position="5"/>
        <end position="23"/>
    </location>
</feature>
<evidence type="ECO:0000313" key="3">
    <source>
        <dbReference type="Proteomes" id="UP000663970"/>
    </source>
</evidence>
<evidence type="ECO:0000256" key="1">
    <source>
        <dbReference type="SAM" id="Phobius"/>
    </source>
</evidence>
<feature type="transmembrane region" description="Helical" evidence="1">
    <location>
        <begin position="29"/>
        <end position="49"/>
    </location>
</feature>
<dbReference type="EMBL" id="JAEKJY010000004">
    <property type="protein sequence ID" value="MBN8236488.1"/>
    <property type="molecule type" value="Genomic_DNA"/>
</dbReference>
<organism evidence="2 3">
    <name type="scientific">Halobacillus kuroshimensis</name>
    <dbReference type="NCBI Taxonomy" id="302481"/>
    <lineage>
        <taxon>Bacteria</taxon>
        <taxon>Bacillati</taxon>
        <taxon>Bacillota</taxon>
        <taxon>Bacilli</taxon>
        <taxon>Bacillales</taxon>
        <taxon>Bacillaceae</taxon>
        <taxon>Halobacillus</taxon>
    </lineage>
</organism>
<gene>
    <name evidence="2" type="ORF">JF544_14570</name>
</gene>
<reference evidence="2 3" key="1">
    <citation type="submission" date="2020-12" db="EMBL/GenBank/DDBJ databases">
        <title>Oil enriched cultivation method for isolating marine PHA-producing bacteria.</title>
        <authorList>
            <person name="Zheng W."/>
            <person name="Yu S."/>
            <person name="Huang Y."/>
        </authorList>
    </citation>
    <scope>NUCLEOTIDE SEQUENCE [LARGE SCALE GENOMIC DNA]</scope>
    <source>
        <strain evidence="2 3">SY-2-6</strain>
    </source>
</reference>
<name>A0ABS3DYP4_9BACI</name>